<evidence type="ECO:0000313" key="2">
    <source>
        <dbReference type="Proteomes" id="UP001497453"/>
    </source>
</evidence>
<dbReference type="EMBL" id="OZ037951">
    <property type="protein sequence ID" value="CAL1715115.1"/>
    <property type="molecule type" value="Genomic_DNA"/>
</dbReference>
<reference evidence="2" key="1">
    <citation type="submission" date="2024-04" db="EMBL/GenBank/DDBJ databases">
        <authorList>
            <person name="Shaw F."/>
            <person name="Minotto A."/>
        </authorList>
    </citation>
    <scope>NUCLEOTIDE SEQUENCE [LARGE SCALE GENOMIC DNA]</scope>
</reference>
<protein>
    <recommendedName>
        <fullName evidence="3">Protein kinase domain-containing protein</fullName>
    </recommendedName>
</protein>
<gene>
    <name evidence="1" type="ORF">GFSPODELE1_LOCUS10066</name>
</gene>
<name>A0ABP1E4Y9_9APHY</name>
<organism evidence="1 2">
    <name type="scientific">Somion occarium</name>
    <dbReference type="NCBI Taxonomy" id="3059160"/>
    <lineage>
        <taxon>Eukaryota</taxon>
        <taxon>Fungi</taxon>
        <taxon>Dikarya</taxon>
        <taxon>Basidiomycota</taxon>
        <taxon>Agaricomycotina</taxon>
        <taxon>Agaricomycetes</taxon>
        <taxon>Polyporales</taxon>
        <taxon>Cerrenaceae</taxon>
        <taxon>Somion</taxon>
    </lineage>
</organism>
<dbReference type="SUPFAM" id="SSF56112">
    <property type="entry name" value="Protein kinase-like (PK-like)"/>
    <property type="match status" value="1"/>
</dbReference>
<accession>A0ABP1E4Y9</accession>
<evidence type="ECO:0008006" key="3">
    <source>
        <dbReference type="Google" id="ProtNLM"/>
    </source>
</evidence>
<dbReference type="InterPro" id="IPR011009">
    <property type="entry name" value="Kinase-like_dom_sf"/>
</dbReference>
<keyword evidence="2" id="KW-1185">Reference proteome</keyword>
<evidence type="ECO:0000313" key="1">
    <source>
        <dbReference type="EMBL" id="CAL1715115.1"/>
    </source>
</evidence>
<dbReference type="Gene3D" id="1.10.510.10">
    <property type="entry name" value="Transferase(Phosphotransferase) domain 1"/>
    <property type="match status" value="1"/>
</dbReference>
<sequence length="340" mass="37648">MTSQTLELQLSTSGGGRLAEGVYTFEQLASASAQSPLHSATSVHFTSVPEANFLSRDLNGGIHVYRGTITALVANSEVRLNAICKIAIDSEDQEILEREEDMYITHLDKFQGVVVPHFHGMFRGVTVRSFNRRQFPVSCMILEDVGHSLLGKFSDQPMVCKKNILEALLKLHSAGIVHGDFRIPNVVIGESNNIRIVDFDRAKLHQCPSAHMTLDDLGIDGWEVQPGVVSCFEVLLACERMDIWIPGSCILGFASISLSDESFVHYLLSYITLATIRLHGTNFPVKNIRSYTDLARIAARAFGKEEASLLEDAKEIYELFIESHEDRLRAVGFQGLIPAA</sequence>
<dbReference type="Proteomes" id="UP001497453">
    <property type="component" value="Chromosome 8"/>
</dbReference>
<proteinExistence type="predicted"/>